<feature type="region of interest" description="Disordered" evidence="2">
    <location>
        <begin position="157"/>
        <end position="186"/>
    </location>
</feature>
<feature type="coiled-coil region" evidence="1">
    <location>
        <begin position="76"/>
        <end position="103"/>
    </location>
</feature>
<evidence type="ECO:0000313" key="4">
    <source>
        <dbReference type="EnsemblProtists" id="EOD37330"/>
    </source>
</evidence>
<keyword evidence="1" id="KW-0175">Coiled coil</keyword>
<dbReference type="Pfam" id="PF20709">
    <property type="entry name" value="DUF6823"/>
    <property type="match status" value="1"/>
</dbReference>
<accession>A0A0D3KNJ5</accession>
<keyword evidence="5" id="KW-1185">Reference proteome</keyword>
<reference evidence="4" key="2">
    <citation type="submission" date="2024-10" db="UniProtKB">
        <authorList>
            <consortium name="EnsemblProtists"/>
        </authorList>
    </citation>
    <scope>IDENTIFICATION</scope>
</reference>
<dbReference type="RefSeq" id="XP_005789759.1">
    <property type="nucleotide sequence ID" value="XM_005789702.1"/>
</dbReference>
<feature type="region of interest" description="Disordered" evidence="2">
    <location>
        <begin position="117"/>
        <end position="136"/>
    </location>
</feature>
<dbReference type="AlphaFoldDB" id="A0A0D3KNJ5"/>
<evidence type="ECO:0000313" key="5">
    <source>
        <dbReference type="Proteomes" id="UP000013827"/>
    </source>
</evidence>
<keyword evidence="3" id="KW-0732">Signal</keyword>
<feature type="signal peptide" evidence="3">
    <location>
        <begin position="1"/>
        <end position="19"/>
    </location>
</feature>
<evidence type="ECO:0000256" key="3">
    <source>
        <dbReference type="SAM" id="SignalP"/>
    </source>
</evidence>
<dbReference type="KEGG" id="ehx:EMIHUDRAFT_373170"/>
<evidence type="ECO:0000256" key="1">
    <source>
        <dbReference type="SAM" id="Coils"/>
    </source>
</evidence>
<protein>
    <recommendedName>
        <fullName evidence="6">Clathrin light chain</fullName>
    </recommendedName>
</protein>
<sequence>MLSAPVLLSSLLLLRGSEAFSPVAARAGGVGSPCRAAVRLGFFDVFQESAESKARKEAEWEAQQAMLARRRNPEAMEAYQSEVEERRAEISSKDAELKELQKTGDIEAWEALRAEGKLQGSDELEREAGERSWGGEGLVAERIDTRLPFVDSGYVDESAPSLPDMPDLLGGLKGLFGGGEEKSEQQ</sequence>
<reference evidence="5" key="1">
    <citation type="journal article" date="2013" name="Nature">
        <title>Pan genome of the phytoplankton Emiliania underpins its global distribution.</title>
        <authorList>
            <person name="Read B.A."/>
            <person name="Kegel J."/>
            <person name="Klute M.J."/>
            <person name="Kuo A."/>
            <person name="Lefebvre S.C."/>
            <person name="Maumus F."/>
            <person name="Mayer C."/>
            <person name="Miller J."/>
            <person name="Monier A."/>
            <person name="Salamov A."/>
            <person name="Young J."/>
            <person name="Aguilar M."/>
            <person name="Claverie J.M."/>
            <person name="Frickenhaus S."/>
            <person name="Gonzalez K."/>
            <person name="Herman E.K."/>
            <person name="Lin Y.C."/>
            <person name="Napier J."/>
            <person name="Ogata H."/>
            <person name="Sarno A.F."/>
            <person name="Shmutz J."/>
            <person name="Schroeder D."/>
            <person name="de Vargas C."/>
            <person name="Verret F."/>
            <person name="von Dassow P."/>
            <person name="Valentin K."/>
            <person name="Van de Peer Y."/>
            <person name="Wheeler G."/>
            <person name="Dacks J.B."/>
            <person name="Delwiche C.F."/>
            <person name="Dyhrman S.T."/>
            <person name="Glockner G."/>
            <person name="John U."/>
            <person name="Richards T."/>
            <person name="Worden A.Z."/>
            <person name="Zhang X."/>
            <person name="Grigoriev I.V."/>
            <person name="Allen A.E."/>
            <person name="Bidle K."/>
            <person name="Borodovsky M."/>
            <person name="Bowler C."/>
            <person name="Brownlee C."/>
            <person name="Cock J.M."/>
            <person name="Elias M."/>
            <person name="Gladyshev V.N."/>
            <person name="Groth M."/>
            <person name="Guda C."/>
            <person name="Hadaegh A."/>
            <person name="Iglesias-Rodriguez M.D."/>
            <person name="Jenkins J."/>
            <person name="Jones B.M."/>
            <person name="Lawson T."/>
            <person name="Leese F."/>
            <person name="Lindquist E."/>
            <person name="Lobanov A."/>
            <person name="Lomsadze A."/>
            <person name="Malik S.B."/>
            <person name="Marsh M.E."/>
            <person name="Mackinder L."/>
            <person name="Mock T."/>
            <person name="Mueller-Roeber B."/>
            <person name="Pagarete A."/>
            <person name="Parker M."/>
            <person name="Probert I."/>
            <person name="Quesneville H."/>
            <person name="Raines C."/>
            <person name="Rensing S.A."/>
            <person name="Riano-Pachon D.M."/>
            <person name="Richier S."/>
            <person name="Rokitta S."/>
            <person name="Shiraiwa Y."/>
            <person name="Soanes D.M."/>
            <person name="van der Giezen M."/>
            <person name="Wahlund T.M."/>
            <person name="Williams B."/>
            <person name="Wilson W."/>
            <person name="Wolfe G."/>
            <person name="Wurch L.L."/>
        </authorList>
    </citation>
    <scope>NUCLEOTIDE SEQUENCE</scope>
</reference>
<dbReference type="GeneID" id="17282603"/>
<dbReference type="HOGENOM" id="CLU_1301827_0_0_1"/>
<name>A0A0D3KNJ5_EMIH1</name>
<dbReference type="InterPro" id="IPR049226">
    <property type="entry name" value="DUF6823"/>
</dbReference>
<dbReference type="Proteomes" id="UP000013827">
    <property type="component" value="Unassembled WGS sequence"/>
</dbReference>
<dbReference type="PaxDb" id="2903-EOD37330"/>
<dbReference type="EnsemblProtists" id="EOD37330">
    <property type="protein sequence ID" value="EOD37330"/>
    <property type="gene ID" value="EMIHUDRAFT_373170"/>
</dbReference>
<evidence type="ECO:0000256" key="2">
    <source>
        <dbReference type="SAM" id="MobiDB-lite"/>
    </source>
</evidence>
<organism evidence="4 5">
    <name type="scientific">Emiliania huxleyi (strain CCMP1516)</name>
    <dbReference type="NCBI Taxonomy" id="280463"/>
    <lineage>
        <taxon>Eukaryota</taxon>
        <taxon>Haptista</taxon>
        <taxon>Haptophyta</taxon>
        <taxon>Prymnesiophyceae</taxon>
        <taxon>Isochrysidales</taxon>
        <taxon>Noelaerhabdaceae</taxon>
        <taxon>Emiliania</taxon>
    </lineage>
</organism>
<feature type="chain" id="PRO_5044241848" description="Clathrin light chain" evidence="3">
    <location>
        <begin position="20"/>
        <end position="186"/>
    </location>
</feature>
<evidence type="ECO:0008006" key="6">
    <source>
        <dbReference type="Google" id="ProtNLM"/>
    </source>
</evidence>
<proteinExistence type="predicted"/>